<gene>
    <name evidence="1" type="ORF">NCTC13635_00944</name>
</gene>
<protein>
    <submittedName>
        <fullName evidence="1">Uncharacterized protein</fullName>
    </submittedName>
</protein>
<reference evidence="1 2" key="1">
    <citation type="submission" date="2018-12" db="EMBL/GenBank/DDBJ databases">
        <authorList>
            <consortium name="Pathogen Informatics"/>
        </authorList>
    </citation>
    <scope>NUCLEOTIDE SEQUENCE [LARGE SCALE GENOMIC DNA]</scope>
    <source>
        <strain evidence="1 2">NCTC13635</strain>
    </source>
</reference>
<sequence>MAIQILHCIKTAQLAARKRIREDDRTCGIFCAINTIAISRHGPDTVFPLERTGQTE</sequence>
<dbReference type="AlphaFoldDB" id="A0A3S4HNL7"/>
<proteinExistence type="predicted"/>
<accession>A0A3S4HNL7</accession>
<dbReference type="EMBL" id="LR134162">
    <property type="protein sequence ID" value="VEA99961.1"/>
    <property type="molecule type" value="Genomic_DNA"/>
</dbReference>
<organism evidence="1 2">
    <name type="scientific">Klebsiella pneumoniae</name>
    <dbReference type="NCBI Taxonomy" id="573"/>
    <lineage>
        <taxon>Bacteria</taxon>
        <taxon>Pseudomonadati</taxon>
        <taxon>Pseudomonadota</taxon>
        <taxon>Gammaproteobacteria</taxon>
        <taxon>Enterobacterales</taxon>
        <taxon>Enterobacteriaceae</taxon>
        <taxon>Klebsiella/Raoultella group</taxon>
        <taxon>Klebsiella</taxon>
        <taxon>Klebsiella pneumoniae complex</taxon>
    </lineage>
</organism>
<evidence type="ECO:0000313" key="2">
    <source>
        <dbReference type="Proteomes" id="UP000282433"/>
    </source>
</evidence>
<dbReference type="Proteomes" id="UP000282433">
    <property type="component" value="Chromosome"/>
</dbReference>
<evidence type="ECO:0000313" key="1">
    <source>
        <dbReference type="EMBL" id="VEA99961.1"/>
    </source>
</evidence>
<name>A0A3S4HNL7_KLEPN</name>